<dbReference type="GO" id="GO:0005524">
    <property type="term" value="F:ATP binding"/>
    <property type="evidence" value="ECO:0007669"/>
    <property type="project" value="InterPro"/>
</dbReference>
<protein>
    <submittedName>
        <fullName evidence="2">MoxR family ATPase</fullName>
    </submittedName>
</protein>
<dbReference type="PANTHER" id="PTHR42759">
    <property type="entry name" value="MOXR FAMILY PROTEIN"/>
    <property type="match status" value="1"/>
</dbReference>
<dbReference type="Pfam" id="PF07726">
    <property type="entry name" value="AAA_3"/>
    <property type="match status" value="1"/>
</dbReference>
<evidence type="ECO:0000313" key="2">
    <source>
        <dbReference type="EMBL" id="WHY87898.1"/>
    </source>
</evidence>
<dbReference type="EMBL" id="CP126114">
    <property type="protein sequence ID" value="WHY87898.1"/>
    <property type="molecule type" value="Genomic_DNA"/>
</dbReference>
<dbReference type="InterPro" id="IPR011703">
    <property type="entry name" value="ATPase_AAA-3"/>
</dbReference>
<dbReference type="RefSeq" id="WP_066084806.1">
    <property type="nucleotide sequence ID" value="NZ_CP126114.1"/>
</dbReference>
<dbReference type="SUPFAM" id="SSF52540">
    <property type="entry name" value="P-loop containing nucleoside triphosphate hydrolases"/>
    <property type="match status" value="1"/>
</dbReference>
<dbReference type="InterPro" id="IPR027417">
    <property type="entry name" value="P-loop_NTPase"/>
</dbReference>
<evidence type="ECO:0000259" key="1">
    <source>
        <dbReference type="SMART" id="SM00382"/>
    </source>
</evidence>
<sequence length="316" mass="34864">MGFTEKIDQLKQEIGKVIVGKDMEVELMAISVLFNGHILLESVPGTGKTMLAKSFAAAIGGEFSRIQFTPDVLPSDVTGIQFFNPKVQEFVHRPGPIMANIVLADEINRATPRTQSSLLEVMEERQVTIDGITVPLEEPFMVIATQNPVESQQGTFSLPVAQMDRFFIKIKVGYPDYEDEKRIMQIHRGNKKIDPIAQVFSIQEIEQLKTAINSTQISADIEEYLLTIVRKTREHNSIELGVSPRGTLALMKAAQGKAFLNGRTYVTPDDVKTVAPFVLGHRIFLSIEGSLTKTAETIIAEILDSIPVPVEAGTNG</sequence>
<keyword evidence="3" id="KW-1185">Reference proteome</keyword>
<name>A0AA95SE79_9BACI</name>
<dbReference type="AlphaFoldDB" id="A0AA95SE79"/>
<dbReference type="Pfam" id="PF17863">
    <property type="entry name" value="AAA_lid_2"/>
    <property type="match status" value="1"/>
</dbReference>
<proteinExistence type="predicted"/>
<dbReference type="InterPro" id="IPR003593">
    <property type="entry name" value="AAA+_ATPase"/>
</dbReference>
<organism evidence="2 3">
    <name type="scientific">Neobacillus novalis</name>
    <dbReference type="NCBI Taxonomy" id="220687"/>
    <lineage>
        <taxon>Bacteria</taxon>
        <taxon>Bacillati</taxon>
        <taxon>Bacillota</taxon>
        <taxon>Bacilli</taxon>
        <taxon>Bacillales</taxon>
        <taxon>Bacillaceae</taxon>
        <taxon>Neobacillus</taxon>
    </lineage>
</organism>
<dbReference type="InterPro" id="IPR050764">
    <property type="entry name" value="CbbQ/NirQ/NorQ/GpvN"/>
</dbReference>
<accession>A0AA95SE79</accession>
<dbReference type="GO" id="GO:0016887">
    <property type="term" value="F:ATP hydrolysis activity"/>
    <property type="evidence" value="ECO:0007669"/>
    <property type="project" value="InterPro"/>
</dbReference>
<dbReference type="InterPro" id="IPR041628">
    <property type="entry name" value="ChlI/MoxR_AAA_lid"/>
</dbReference>
<dbReference type="Gene3D" id="3.40.50.300">
    <property type="entry name" value="P-loop containing nucleotide triphosphate hydrolases"/>
    <property type="match status" value="1"/>
</dbReference>
<dbReference type="Proteomes" id="UP001178288">
    <property type="component" value="Chromosome"/>
</dbReference>
<dbReference type="Gene3D" id="1.10.8.80">
    <property type="entry name" value="Magnesium chelatase subunit I, C-Terminal domain"/>
    <property type="match status" value="1"/>
</dbReference>
<evidence type="ECO:0000313" key="3">
    <source>
        <dbReference type="Proteomes" id="UP001178288"/>
    </source>
</evidence>
<gene>
    <name evidence="2" type="ORF">QNH39_08710</name>
</gene>
<feature type="domain" description="AAA+ ATPase" evidence="1">
    <location>
        <begin position="34"/>
        <end position="176"/>
    </location>
</feature>
<dbReference type="KEGG" id="nnv:QNH39_08710"/>
<dbReference type="PIRSF" id="PIRSF002849">
    <property type="entry name" value="AAA_ATPase_chaperone_MoxR_prd"/>
    <property type="match status" value="1"/>
</dbReference>
<reference evidence="2" key="1">
    <citation type="submission" date="2023-05" db="EMBL/GenBank/DDBJ databases">
        <title>Comparative genomics of Bacillaceae isolates and their secondary metabolite potential.</title>
        <authorList>
            <person name="Song L."/>
            <person name="Nielsen L.J."/>
            <person name="Mohite O."/>
            <person name="Xu X."/>
            <person name="Weber T."/>
            <person name="Kovacs A.T."/>
        </authorList>
    </citation>
    <scope>NUCLEOTIDE SEQUENCE</scope>
    <source>
        <strain evidence="2">XLM17</strain>
    </source>
</reference>
<dbReference type="SMART" id="SM00382">
    <property type="entry name" value="AAA"/>
    <property type="match status" value="1"/>
</dbReference>
<dbReference type="PANTHER" id="PTHR42759:SF5">
    <property type="entry name" value="METHANOL DEHYDROGENASE REGULATOR"/>
    <property type="match status" value="1"/>
</dbReference>